<proteinExistence type="predicted"/>
<dbReference type="STRING" id="158441.A0A226ENF4"/>
<evidence type="ECO:0000313" key="6">
    <source>
        <dbReference type="Proteomes" id="UP000198287"/>
    </source>
</evidence>
<dbReference type="Pfam" id="PF14680">
    <property type="entry name" value="FANCI_HD2"/>
    <property type="match status" value="1"/>
</dbReference>
<dbReference type="Pfam" id="PF14675">
    <property type="entry name" value="FANCI_S1"/>
    <property type="match status" value="1"/>
</dbReference>
<dbReference type="PANTHER" id="PTHR21818:SF0">
    <property type="entry name" value="FANCONI ANEMIA GROUP I PROTEIN"/>
    <property type="match status" value="1"/>
</dbReference>
<dbReference type="InterPro" id="IPR029314">
    <property type="entry name" value="FANCI_S4"/>
</dbReference>
<feature type="compositionally biased region" description="Polar residues" evidence="1">
    <location>
        <begin position="1393"/>
        <end position="1403"/>
    </location>
</feature>
<organism evidence="5 6">
    <name type="scientific">Folsomia candida</name>
    <name type="common">Springtail</name>
    <dbReference type="NCBI Taxonomy" id="158441"/>
    <lineage>
        <taxon>Eukaryota</taxon>
        <taxon>Metazoa</taxon>
        <taxon>Ecdysozoa</taxon>
        <taxon>Arthropoda</taxon>
        <taxon>Hexapoda</taxon>
        <taxon>Collembola</taxon>
        <taxon>Entomobryomorpha</taxon>
        <taxon>Isotomoidea</taxon>
        <taxon>Isotomidae</taxon>
        <taxon>Proisotominae</taxon>
        <taxon>Folsomia</taxon>
    </lineage>
</organism>
<dbReference type="GO" id="GO:0006281">
    <property type="term" value="P:DNA repair"/>
    <property type="evidence" value="ECO:0007669"/>
    <property type="project" value="InterPro"/>
</dbReference>
<dbReference type="InterPro" id="IPR026171">
    <property type="entry name" value="FANCI"/>
</dbReference>
<dbReference type="GO" id="GO:0070182">
    <property type="term" value="F:DNA polymerase binding"/>
    <property type="evidence" value="ECO:0007669"/>
    <property type="project" value="TreeGrafter"/>
</dbReference>
<feature type="domain" description="FANCI solenoid 1" evidence="2">
    <location>
        <begin position="113"/>
        <end position="300"/>
    </location>
</feature>
<protein>
    <submittedName>
        <fullName evidence="5">Fanconi anemia group I protein</fullName>
    </submittedName>
</protein>
<dbReference type="OMA" id="CHEYSSE"/>
<dbReference type="OrthoDB" id="195089at2759"/>
<accession>A0A226ENF4</accession>
<feature type="domain" description="FANCI helical" evidence="4">
    <location>
        <begin position="594"/>
        <end position="815"/>
    </location>
</feature>
<dbReference type="InterPro" id="IPR016024">
    <property type="entry name" value="ARM-type_fold"/>
</dbReference>
<evidence type="ECO:0000259" key="4">
    <source>
        <dbReference type="Pfam" id="PF14680"/>
    </source>
</evidence>
<feature type="domain" description="FANCI solenoid 4" evidence="3">
    <location>
        <begin position="1136"/>
        <end position="1378"/>
    </location>
</feature>
<comment type="caution">
    <text evidence="5">The sequence shown here is derived from an EMBL/GenBank/DDBJ whole genome shotgun (WGS) entry which is preliminary data.</text>
</comment>
<dbReference type="PANTHER" id="PTHR21818">
    <property type="entry name" value="BC025462 PROTEIN"/>
    <property type="match status" value="1"/>
</dbReference>
<keyword evidence="6" id="KW-1185">Reference proteome</keyword>
<feature type="region of interest" description="Disordered" evidence="1">
    <location>
        <begin position="819"/>
        <end position="842"/>
    </location>
</feature>
<dbReference type="Pfam" id="PF14678">
    <property type="entry name" value="FANCI_S4"/>
    <property type="match status" value="1"/>
</dbReference>
<evidence type="ECO:0000259" key="3">
    <source>
        <dbReference type="Pfam" id="PF14678"/>
    </source>
</evidence>
<name>A0A226ENF4_FOLCA</name>
<gene>
    <name evidence="5" type="ORF">Fcan01_08569</name>
</gene>
<evidence type="ECO:0000259" key="2">
    <source>
        <dbReference type="Pfam" id="PF14675"/>
    </source>
</evidence>
<dbReference type="Proteomes" id="UP000198287">
    <property type="component" value="Unassembled WGS sequence"/>
</dbReference>
<feature type="region of interest" description="Disordered" evidence="1">
    <location>
        <begin position="1384"/>
        <end position="1420"/>
    </location>
</feature>
<feature type="compositionally biased region" description="Basic residues" evidence="1">
    <location>
        <begin position="820"/>
        <end position="842"/>
    </location>
</feature>
<evidence type="ECO:0000313" key="5">
    <source>
        <dbReference type="EMBL" id="OXA58830.1"/>
    </source>
</evidence>
<sequence>MTTLAEISSKVKATCCLPDRVVQYVTPVEEYDPEWDEYLEKLKEGSGPAITFLHSELQKRAKIETGVKSVEYLRKLFKRTYLISKKVNESLTSEKSTIVLLRTLFGLAQGQWSLPSQIMEDMMGCLISAIRNITSSVLAQYLFKHALVEMKNADRSDSLSSRWTEIFIRFVAVLGERGEIPHESDIIDGKQMKKNVVEEICRMDWSRPVFQSYLTVLEGIVGIDGSEVDSILEKFSSTLRTMPPTVVHSCIEQIVTITGSLRPARLLQTYDKFFIYLQEKEEAEEKRANNDTSAKQAKKGKRNVIQGVKLGIVACNFVDASKNCDPIVKEIVKRVKGAIFDHTLVMTPFMLSVILAFTSVDYLRGPITEPLKIAILKNFHELNLCDVSLWYKTTIGDIQDDIMECFKYVVKNGTKAMEYMSDGLKELGISLLSSGSYQWKYPLTFTRCKELGTFLITTVVTQDKDQLGPLLKDLLKPKSPAHIDCLALCLTICCRTLINRNFQGRISELLHHLPTMSVESASAIMKSLLPSLQMAPTLLDDLMIVLRKSFWKTVDQGRICIEIICVILSNTQIVGSSQFVPEAVDDDLIMSQLTQTAARNSTSADFSPLCREVLNFGKRFFLLDHKVREQLYLGLHRVARRNPIVNDVISGQLHSHMGQFWNDDTSDCRINYRALFEFKPNSEICKAILKDQLGFLVQCIGFVHNKTTIGRGQFLDSLSDTTFFTNCKELLAKLINFAGSIETNIIEIVTSSIIGESGILTDDIIRFVRDNICIQTMQMMEALMEFLALVSEWPQAKQKVAKIFRNYTAFGKYMKESAHAKKGKGGGGKGKGKGKTAAAKKKGNTTKVATQVDDSAIVASGSDTGTAAVATASPALRKPAPTLKPPRHVHIINLDSVCLMLRELYGPKDKADHLNSVWGDDDFEMMLLDTVKDKVARLKGKESIRERQRAPVDTLNSLTYLIETIWQHVAANERSWTDNLNNDSDDEVIPSEGPEVFEARLEVVANVMDYFYNEGLNIRVKYFNKYMQGTPRDDEEFCGAMFEEWLKILSMATSVHDGLRSKANIFLFSILHSVCKSIDVISVLEKVHNWCWTHFKTNTSDQEASPQLLDVGVSTFLTCNVKCHEYSSETKGNALKLAKAVPLTLGNMDSDADPTTPARSLFSWFVTTETSPTLLMCLATYAEKQISILNTVLGRLKAHRLYLGNDRSVEIRDKSFEMIQCLRRIIRELVVSKFDAGPCVAVMLKLVASYYSVLSSFAEHLIDVNRYVSHSAHIRGFKTIVTDLGQDMKPKIETMIEYVERVQRSKIETATAGKKSTRLPAYLRAQLSRDTKLVPNLVYHVERFDQFVIALSKKVKIDMLVGMKLSTARDFRIEARTFKAAFASPEDQDETAGDTTRPGTSASMVRKSGKSGATLSRKRK</sequence>
<evidence type="ECO:0000256" key="1">
    <source>
        <dbReference type="SAM" id="MobiDB-lite"/>
    </source>
</evidence>
<dbReference type="SUPFAM" id="SSF48371">
    <property type="entry name" value="ARM repeat"/>
    <property type="match status" value="1"/>
</dbReference>
<dbReference type="EMBL" id="LNIX01000003">
    <property type="protein sequence ID" value="OXA58830.1"/>
    <property type="molecule type" value="Genomic_DNA"/>
</dbReference>
<dbReference type="InterPro" id="IPR029312">
    <property type="entry name" value="FANCI_HD2"/>
</dbReference>
<dbReference type="InterPro" id="IPR029308">
    <property type="entry name" value="FANCI_S1"/>
</dbReference>
<reference evidence="5 6" key="1">
    <citation type="submission" date="2015-12" db="EMBL/GenBank/DDBJ databases">
        <title>The genome of Folsomia candida.</title>
        <authorList>
            <person name="Faddeeva A."/>
            <person name="Derks M.F."/>
            <person name="Anvar Y."/>
            <person name="Smit S."/>
            <person name="Van Straalen N."/>
            <person name="Roelofs D."/>
        </authorList>
    </citation>
    <scope>NUCLEOTIDE SEQUENCE [LARGE SCALE GENOMIC DNA]</scope>
    <source>
        <strain evidence="5 6">VU population</strain>
        <tissue evidence="5">Whole body</tissue>
    </source>
</reference>